<dbReference type="PANTHER" id="PTHR35402:SF1">
    <property type="entry name" value="TYPE II SECRETION SYSTEM PROTEIN GSPF DOMAIN-CONTAINING PROTEIN"/>
    <property type="match status" value="1"/>
</dbReference>
<accession>A0A1F2P2T7</accession>
<dbReference type="InterPro" id="IPR018076">
    <property type="entry name" value="T2SS_GspF_dom"/>
</dbReference>
<feature type="transmembrane region" description="Helical" evidence="6">
    <location>
        <begin position="58"/>
        <end position="80"/>
    </location>
</feature>
<feature type="transmembrane region" description="Helical" evidence="6">
    <location>
        <begin position="277"/>
        <end position="298"/>
    </location>
</feature>
<evidence type="ECO:0000256" key="3">
    <source>
        <dbReference type="ARBA" id="ARBA00022692"/>
    </source>
</evidence>
<evidence type="ECO:0000313" key="8">
    <source>
        <dbReference type="EMBL" id="OFV65495.1"/>
    </source>
</evidence>
<evidence type="ECO:0000256" key="1">
    <source>
        <dbReference type="ARBA" id="ARBA00004651"/>
    </source>
</evidence>
<protein>
    <submittedName>
        <fullName evidence="8">Secretion system protein</fullName>
    </submittedName>
</protein>
<proteinExistence type="predicted"/>
<dbReference type="GO" id="GO:0005886">
    <property type="term" value="C:plasma membrane"/>
    <property type="evidence" value="ECO:0007669"/>
    <property type="project" value="UniProtKB-SubCell"/>
</dbReference>
<dbReference type="InterPro" id="IPR056569">
    <property type="entry name" value="ArlJ-like"/>
</dbReference>
<sequence>MMNLREGVRDSIGEWVEKYRRYSYELLGWRIDRWDWSLKNRLEKQLEKARIRASVGQYLGMSLLAIISIAIAIFLASSVTRSISDAIAYASLFVAASAFMLITFPGIKVRRRAKRIDDELPYAFGYMSALASSGMPPLGIFEALASERRIYREMGEEAAYIVRDMKVFGMDSISALTEAAKRSPSPTLSALLHTIVASLLAGSDLASILTEVSEQRLAERRLALRGFVDDMAIYSEFYVVLCILAPLFVLIMLPVTSAVNMLVGAQSEISRLMGSNTVFLLTIYVGVPLLTLFFLFGIEAVMPEDIRG</sequence>
<feature type="transmembrane region" description="Helical" evidence="6">
    <location>
        <begin position="86"/>
        <end position="107"/>
    </location>
</feature>
<dbReference type="AlphaFoldDB" id="A0A1F2P2T7"/>
<name>A0A1F2P2T7_9EURY</name>
<dbReference type="STRING" id="1839936.SBU_001590"/>
<keyword evidence="9" id="KW-1185">Reference proteome</keyword>
<evidence type="ECO:0000256" key="6">
    <source>
        <dbReference type="SAM" id="Phobius"/>
    </source>
</evidence>
<dbReference type="EMBL" id="LYOR01000013">
    <property type="protein sequence ID" value="OFV65495.1"/>
    <property type="molecule type" value="Genomic_DNA"/>
</dbReference>
<evidence type="ECO:0000259" key="7">
    <source>
        <dbReference type="Pfam" id="PF00482"/>
    </source>
</evidence>
<feature type="domain" description="Type II secretion system protein GspF" evidence="7">
    <location>
        <begin position="126"/>
        <end position="252"/>
    </location>
</feature>
<keyword evidence="5 6" id="KW-0472">Membrane</keyword>
<evidence type="ECO:0000313" key="9">
    <source>
        <dbReference type="Proteomes" id="UP000185779"/>
    </source>
</evidence>
<reference evidence="8" key="1">
    <citation type="submission" date="2016-05" db="EMBL/GenBank/DDBJ databases">
        <title>Microbial consortia oxidize butane by reversing methanogenesis.</title>
        <authorList>
            <person name="Laso-Perez R."/>
            <person name="Richter M."/>
            <person name="Wegener G."/>
            <person name="Musat F."/>
        </authorList>
    </citation>
    <scope>NUCLEOTIDE SEQUENCE [LARGE SCALE GENOMIC DNA]</scope>
    <source>
        <strain evidence="8">BOX1</strain>
    </source>
</reference>
<evidence type="ECO:0000256" key="5">
    <source>
        <dbReference type="ARBA" id="ARBA00023136"/>
    </source>
</evidence>
<keyword evidence="4 6" id="KW-1133">Transmembrane helix</keyword>
<comment type="subcellular location">
    <subcellularLocation>
        <location evidence="1">Cell membrane</location>
        <topology evidence="1">Multi-pass membrane protein</topology>
    </subcellularLocation>
</comment>
<evidence type="ECO:0000256" key="2">
    <source>
        <dbReference type="ARBA" id="ARBA00022475"/>
    </source>
</evidence>
<dbReference type="Proteomes" id="UP000185779">
    <property type="component" value="Unassembled WGS sequence"/>
</dbReference>
<dbReference type="Pfam" id="PF00482">
    <property type="entry name" value="T2SSF"/>
    <property type="match status" value="1"/>
</dbReference>
<feature type="transmembrane region" description="Helical" evidence="6">
    <location>
        <begin position="237"/>
        <end position="265"/>
    </location>
</feature>
<dbReference type="PANTHER" id="PTHR35402">
    <property type="entry name" value="INTEGRAL MEMBRANE PROTEIN-RELATED"/>
    <property type="match status" value="1"/>
</dbReference>
<comment type="caution">
    <text evidence="8">The sequence shown here is derived from an EMBL/GenBank/DDBJ whole genome shotgun (WGS) entry which is preliminary data.</text>
</comment>
<keyword evidence="3 6" id="KW-0812">Transmembrane</keyword>
<gene>
    <name evidence="8" type="ORF">SBU_001590</name>
</gene>
<evidence type="ECO:0000256" key="4">
    <source>
        <dbReference type="ARBA" id="ARBA00022989"/>
    </source>
</evidence>
<keyword evidence="2" id="KW-1003">Cell membrane</keyword>
<organism evidence="8 9">
    <name type="scientific">Candidatus Syntropharchaeum butanivorans</name>
    <dbReference type="NCBI Taxonomy" id="1839936"/>
    <lineage>
        <taxon>Archaea</taxon>
        <taxon>Methanobacteriati</taxon>
        <taxon>Methanobacteriota</taxon>
        <taxon>Stenosarchaea group</taxon>
        <taxon>Methanomicrobia</taxon>
        <taxon>Methanosarcinales</taxon>
        <taxon>ANME-2 cluster</taxon>
        <taxon>Candidatus Syntropharchaeum</taxon>
    </lineage>
</organism>